<gene>
    <name evidence="1" type="ORF">MANES_14G016700</name>
</gene>
<reference evidence="1" key="1">
    <citation type="submission" date="2016-02" db="EMBL/GenBank/DDBJ databases">
        <title>WGS assembly of Manihot esculenta.</title>
        <authorList>
            <person name="Bredeson J.V."/>
            <person name="Prochnik S.E."/>
            <person name="Lyons J.B."/>
            <person name="Schmutz J."/>
            <person name="Grimwood J."/>
            <person name="Vrebalov J."/>
            <person name="Bart R.S."/>
            <person name="Amuge T."/>
            <person name="Ferguson M.E."/>
            <person name="Green R."/>
            <person name="Putnam N."/>
            <person name="Stites J."/>
            <person name="Rounsley S."/>
            <person name="Rokhsar D.S."/>
        </authorList>
    </citation>
    <scope>NUCLEOTIDE SEQUENCE [LARGE SCALE GENOMIC DNA]</scope>
    <source>
        <tissue evidence="1">Leaf</tissue>
    </source>
</reference>
<protein>
    <submittedName>
        <fullName evidence="1">Uncharacterized protein</fullName>
    </submittedName>
</protein>
<dbReference type="AlphaFoldDB" id="A0A2C9UHY6"/>
<evidence type="ECO:0000313" key="1">
    <source>
        <dbReference type="EMBL" id="OAY30257.1"/>
    </source>
</evidence>
<sequence length="47" mass="5082">MHSLYLSLSLKSFNPTSSFPSSVNLSVKFSGGDAKLTSLRIPSTSKY</sequence>
<dbReference type="EMBL" id="CM004400">
    <property type="protein sequence ID" value="OAY30257.1"/>
    <property type="molecule type" value="Genomic_DNA"/>
</dbReference>
<organism evidence="1">
    <name type="scientific">Manihot esculenta</name>
    <name type="common">Cassava</name>
    <name type="synonym">Jatropha manihot</name>
    <dbReference type="NCBI Taxonomy" id="3983"/>
    <lineage>
        <taxon>Eukaryota</taxon>
        <taxon>Viridiplantae</taxon>
        <taxon>Streptophyta</taxon>
        <taxon>Embryophyta</taxon>
        <taxon>Tracheophyta</taxon>
        <taxon>Spermatophyta</taxon>
        <taxon>Magnoliopsida</taxon>
        <taxon>eudicotyledons</taxon>
        <taxon>Gunneridae</taxon>
        <taxon>Pentapetalae</taxon>
        <taxon>rosids</taxon>
        <taxon>fabids</taxon>
        <taxon>Malpighiales</taxon>
        <taxon>Euphorbiaceae</taxon>
        <taxon>Crotonoideae</taxon>
        <taxon>Manihoteae</taxon>
        <taxon>Manihot</taxon>
    </lineage>
</organism>
<accession>A0A2C9UHY6</accession>
<proteinExistence type="predicted"/>
<name>A0A2C9UHY6_MANES</name>